<dbReference type="InterPro" id="IPR022896">
    <property type="entry name" value="TrioseP_Isoase_bac/euk"/>
</dbReference>
<comment type="pathway">
    <text evidence="6 7">Carbohydrate biosynthesis; gluconeogenesis.</text>
</comment>
<dbReference type="CDD" id="cd00311">
    <property type="entry name" value="TIM"/>
    <property type="match status" value="1"/>
</dbReference>
<feature type="active site" description="Electrophile" evidence="6">
    <location>
        <position position="98"/>
    </location>
</feature>
<dbReference type="InterPro" id="IPR013785">
    <property type="entry name" value="Aldolase_TIM"/>
</dbReference>
<keyword evidence="2 6" id="KW-0312">Gluconeogenesis</keyword>
<sequence>MRPGLRPLIAGNWKMFHGGGTGLALAIDCTQIAQRVPHVDLVIAPPYTVLAACSHECEGKRVALAAQNIHSKDKGAFTGEVSGPMLVESGCTWAIIGHSERRQLFGETDASVAEKTAAALQFGLLPIVCVGETLAEREAGETLAVVGRQVRAFLDIILAGAGTDKAVAIAYEPVWAIGTGKNAGPAEAEEVHAAIRKWLTEKSAELAKRTRILYGGSVKPDNAKALLAEPNVDGALIGGASLDATSFGAIAEAAETLAR</sequence>
<feature type="active site" description="Proton acceptor" evidence="6">
    <location>
        <position position="172"/>
    </location>
</feature>
<dbReference type="Pfam" id="PF00121">
    <property type="entry name" value="TIM"/>
    <property type="match status" value="1"/>
</dbReference>
<dbReference type="InterPro" id="IPR000652">
    <property type="entry name" value="Triosephosphate_isomerase"/>
</dbReference>
<feature type="binding site" evidence="6">
    <location>
        <begin position="238"/>
        <end position="239"/>
    </location>
    <ligand>
        <name>substrate</name>
    </ligand>
</feature>
<evidence type="ECO:0000256" key="2">
    <source>
        <dbReference type="ARBA" id="ARBA00022432"/>
    </source>
</evidence>
<evidence type="ECO:0000256" key="5">
    <source>
        <dbReference type="ARBA" id="ARBA00023235"/>
    </source>
</evidence>
<keyword evidence="9" id="KW-1185">Reference proteome</keyword>
<keyword evidence="4 6" id="KW-0324">Glycolysis</keyword>
<dbReference type="RefSeq" id="WP_394827032.1">
    <property type="nucleotide sequence ID" value="NZ_CP089984.1"/>
</dbReference>
<dbReference type="InterPro" id="IPR020861">
    <property type="entry name" value="Triosephosphate_isomerase_AS"/>
</dbReference>
<evidence type="ECO:0000313" key="9">
    <source>
        <dbReference type="Proteomes" id="UP001370348"/>
    </source>
</evidence>
<comment type="function">
    <text evidence="6">Involved in the gluconeogenesis. Catalyzes stereospecifically the conversion of dihydroxyacetone phosphate (DHAP) to D-glyceraldehyde-3-phosphate (G3P).</text>
</comment>
<dbReference type="Proteomes" id="UP001370348">
    <property type="component" value="Chromosome"/>
</dbReference>
<keyword evidence="3 6" id="KW-0963">Cytoplasm</keyword>
<feature type="binding site" evidence="6">
    <location>
        <position position="217"/>
    </location>
    <ligand>
        <name>substrate</name>
    </ligand>
</feature>
<dbReference type="NCBIfam" id="TIGR00419">
    <property type="entry name" value="tim"/>
    <property type="match status" value="1"/>
</dbReference>
<accession>A0ABZ2M6A0</accession>
<organism evidence="8 9">
    <name type="scientific">Pendulispora albinea</name>
    <dbReference type="NCBI Taxonomy" id="2741071"/>
    <lineage>
        <taxon>Bacteria</taxon>
        <taxon>Pseudomonadati</taxon>
        <taxon>Myxococcota</taxon>
        <taxon>Myxococcia</taxon>
        <taxon>Myxococcales</taxon>
        <taxon>Sorangiineae</taxon>
        <taxon>Pendulisporaceae</taxon>
        <taxon>Pendulispora</taxon>
    </lineage>
</organism>
<dbReference type="SUPFAM" id="SSF51351">
    <property type="entry name" value="Triosephosphate isomerase (TIM)"/>
    <property type="match status" value="1"/>
</dbReference>
<comment type="similarity">
    <text evidence="1 6 7">Belongs to the triosephosphate isomerase family.</text>
</comment>
<gene>
    <name evidence="6 8" type="primary">tpiA</name>
    <name evidence="8" type="ORF">LZC94_08970</name>
</gene>
<dbReference type="Gene3D" id="3.20.20.70">
    <property type="entry name" value="Aldolase class I"/>
    <property type="match status" value="1"/>
</dbReference>
<comment type="subcellular location">
    <subcellularLocation>
        <location evidence="6 7">Cytoplasm</location>
    </subcellularLocation>
</comment>
<dbReference type="PROSITE" id="PS00171">
    <property type="entry name" value="TIM_1"/>
    <property type="match status" value="1"/>
</dbReference>
<dbReference type="EMBL" id="CP089984">
    <property type="protein sequence ID" value="WXB17400.1"/>
    <property type="molecule type" value="Genomic_DNA"/>
</dbReference>
<evidence type="ECO:0000313" key="8">
    <source>
        <dbReference type="EMBL" id="WXB17400.1"/>
    </source>
</evidence>
<feature type="binding site" evidence="6">
    <location>
        <begin position="12"/>
        <end position="14"/>
    </location>
    <ligand>
        <name>substrate</name>
    </ligand>
</feature>
<dbReference type="EC" id="5.3.1.1" evidence="6 7"/>
<evidence type="ECO:0000256" key="6">
    <source>
        <dbReference type="HAMAP-Rule" id="MF_00147"/>
    </source>
</evidence>
<dbReference type="PANTHER" id="PTHR21139">
    <property type="entry name" value="TRIOSEPHOSPHATE ISOMERASE"/>
    <property type="match status" value="1"/>
</dbReference>
<evidence type="ECO:0000256" key="4">
    <source>
        <dbReference type="ARBA" id="ARBA00023152"/>
    </source>
</evidence>
<dbReference type="HAMAP" id="MF_00147_B">
    <property type="entry name" value="TIM_B"/>
    <property type="match status" value="1"/>
</dbReference>
<comment type="catalytic activity">
    <reaction evidence="6 7">
        <text>D-glyceraldehyde 3-phosphate = dihydroxyacetone phosphate</text>
        <dbReference type="Rhea" id="RHEA:18585"/>
        <dbReference type="ChEBI" id="CHEBI:57642"/>
        <dbReference type="ChEBI" id="CHEBI:59776"/>
        <dbReference type="EC" id="5.3.1.1"/>
    </reaction>
</comment>
<keyword evidence="5 6" id="KW-0413">Isomerase</keyword>
<comment type="subunit">
    <text evidence="6 7">Homodimer.</text>
</comment>
<dbReference type="GO" id="GO:0004807">
    <property type="term" value="F:triose-phosphate isomerase activity"/>
    <property type="evidence" value="ECO:0007669"/>
    <property type="project" value="UniProtKB-EC"/>
</dbReference>
<dbReference type="InterPro" id="IPR035990">
    <property type="entry name" value="TIM_sf"/>
</dbReference>
<name>A0ABZ2M6A0_9BACT</name>
<evidence type="ECO:0000256" key="1">
    <source>
        <dbReference type="ARBA" id="ARBA00007422"/>
    </source>
</evidence>
<dbReference type="PANTHER" id="PTHR21139:SF42">
    <property type="entry name" value="TRIOSEPHOSPHATE ISOMERASE"/>
    <property type="match status" value="1"/>
</dbReference>
<proteinExistence type="inferred from homology"/>
<reference evidence="8 9" key="1">
    <citation type="submission" date="2021-12" db="EMBL/GenBank/DDBJ databases">
        <title>Discovery of the Pendulisporaceae a myxobacterial family with distinct sporulation behavior and unique specialized metabolism.</title>
        <authorList>
            <person name="Garcia R."/>
            <person name="Popoff A."/>
            <person name="Bader C.D."/>
            <person name="Loehr J."/>
            <person name="Walesch S."/>
            <person name="Walt C."/>
            <person name="Boldt J."/>
            <person name="Bunk B."/>
            <person name="Haeckl F.J.F.P.J."/>
            <person name="Gunesch A.P."/>
            <person name="Birkelbach J."/>
            <person name="Nuebel U."/>
            <person name="Pietschmann T."/>
            <person name="Bach T."/>
            <person name="Mueller R."/>
        </authorList>
    </citation>
    <scope>NUCLEOTIDE SEQUENCE [LARGE SCALE GENOMIC DNA]</scope>
    <source>
        <strain evidence="8 9">MSr11954</strain>
    </source>
</reference>
<evidence type="ECO:0000256" key="3">
    <source>
        <dbReference type="ARBA" id="ARBA00022490"/>
    </source>
</evidence>
<feature type="binding site" evidence="6">
    <location>
        <position position="178"/>
    </location>
    <ligand>
        <name>substrate</name>
    </ligand>
</feature>
<dbReference type="PROSITE" id="PS51440">
    <property type="entry name" value="TIM_2"/>
    <property type="match status" value="1"/>
</dbReference>
<comment type="pathway">
    <text evidence="6 7">Carbohydrate degradation; glycolysis; D-glyceraldehyde 3-phosphate from glycerone phosphate: step 1/1.</text>
</comment>
<protein>
    <recommendedName>
        <fullName evidence="6 7">Triosephosphate isomerase</fullName>
        <shortName evidence="6">TIM</shortName>
        <shortName evidence="6">TPI</shortName>
        <ecNumber evidence="6 7">5.3.1.1</ecNumber>
    </recommendedName>
    <alternativeName>
        <fullName evidence="6">Triose-phosphate isomerase</fullName>
    </alternativeName>
</protein>
<evidence type="ECO:0000256" key="7">
    <source>
        <dbReference type="RuleBase" id="RU363013"/>
    </source>
</evidence>